<dbReference type="AlphaFoldDB" id="A0A183M543"/>
<protein>
    <submittedName>
        <fullName evidence="1">Uncharacterized protein</fullName>
    </submittedName>
</protein>
<gene>
    <name evidence="1" type="ORF">SMRZ_LOCUS11168</name>
</gene>
<evidence type="ECO:0000313" key="1">
    <source>
        <dbReference type="EMBL" id="VDO93993.1"/>
    </source>
</evidence>
<keyword evidence="2" id="KW-1185">Reference proteome</keyword>
<organism evidence="1 2">
    <name type="scientific">Schistosoma margrebowiei</name>
    <dbReference type="NCBI Taxonomy" id="48269"/>
    <lineage>
        <taxon>Eukaryota</taxon>
        <taxon>Metazoa</taxon>
        <taxon>Spiralia</taxon>
        <taxon>Lophotrochozoa</taxon>
        <taxon>Platyhelminthes</taxon>
        <taxon>Trematoda</taxon>
        <taxon>Digenea</taxon>
        <taxon>Strigeidida</taxon>
        <taxon>Schistosomatoidea</taxon>
        <taxon>Schistosomatidae</taxon>
        <taxon>Schistosoma</taxon>
    </lineage>
</organism>
<proteinExistence type="predicted"/>
<dbReference type="Proteomes" id="UP000277204">
    <property type="component" value="Unassembled WGS sequence"/>
</dbReference>
<name>A0A183M543_9TREM</name>
<dbReference type="EMBL" id="UZAI01006133">
    <property type="protein sequence ID" value="VDO93993.1"/>
    <property type="molecule type" value="Genomic_DNA"/>
</dbReference>
<accession>A0A183M543</accession>
<reference evidence="1 2" key="1">
    <citation type="submission" date="2018-11" db="EMBL/GenBank/DDBJ databases">
        <authorList>
            <consortium name="Pathogen Informatics"/>
        </authorList>
    </citation>
    <scope>NUCLEOTIDE SEQUENCE [LARGE SCALE GENOMIC DNA]</scope>
    <source>
        <strain evidence="1 2">Zambia</strain>
    </source>
</reference>
<sequence length="90" mass="9909">MKTLISDGKARNTNELNFANDLALLSDTHQQMQMKTTSVAAAFTSVGFNIYKEKSKILKINKETSNSITLAGEALEDMEDMGSIIHKEEG</sequence>
<evidence type="ECO:0000313" key="2">
    <source>
        <dbReference type="Proteomes" id="UP000277204"/>
    </source>
</evidence>